<evidence type="ECO:0000256" key="11">
    <source>
        <dbReference type="ARBA" id="ARBA00022679"/>
    </source>
</evidence>
<organism evidence="24 25">
    <name type="scientific">Fastidiosipila sanguinis</name>
    <dbReference type="NCBI Taxonomy" id="236753"/>
    <lineage>
        <taxon>Bacteria</taxon>
        <taxon>Bacillati</taxon>
        <taxon>Bacillota</taxon>
        <taxon>Clostridia</taxon>
        <taxon>Eubacteriales</taxon>
        <taxon>Oscillospiraceae</taxon>
        <taxon>Fastidiosipila</taxon>
    </lineage>
</organism>
<feature type="active site" description="Tele-phosphohistidine intermediate" evidence="18">
    <location>
        <position position="191"/>
    </location>
</feature>
<dbReference type="PANTHER" id="PTHR46244:SF3">
    <property type="entry name" value="PHOSPHOENOLPYRUVATE-PROTEIN PHOSPHOTRANSFERASE"/>
    <property type="match status" value="1"/>
</dbReference>
<feature type="binding site" evidence="19">
    <location>
        <position position="334"/>
    </location>
    <ligand>
        <name>phosphoenolpyruvate</name>
        <dbReference type="ChEBI" id="CHEBI:58702"/>
    </ligand>
</feature>
<gene>
    <name evidence="24" type="primary">ptsP</name>
    <name evidence="24" type="ORF">C5Q98_03260</name>
</gene>
<evidence type="ECO:0000256" key="8">
    <source>
        <dbReference type="ARBA" id="ARBA00022448"/>
    </source>
</evidence>
<evidence type="ECO:0000259" key="21">
    <source>
        <dbReference type="Pfam" id="PF00391"/>
    </source>
</evidence>
<sequence>MSQVLKGTIASEGIAVAPVKIIEDIDLSFDRVEISDVKKEIFRFEEAVFVAKQDIEKVRNKAADNIDEERAAIFDAQLLFLEDPEFIGQIKSQIESTYVNAESALDDVSNMFISIFSAMEDNPYMQERAKDIEDVSKRLLANLLGKEDLGISNISEESILLAEDLSPSETSQLNKNLVQAFLTEVGGRTSHSAIIARSLGIPAIVGLSNLRSKVNDGDIVIVDAEEGLVILNPSEEEIKIYKHKREEYLHNKNELLKLKDKNTVSKDGVQVELGANIAGPEDIENALLNGAEAIGLFRTEFLYMKDDRLPSEEEQFEAYKQVLVGMQNRPVVIRTMDIGGDKELPSLSLEKELNPFLGHRAIRISLEKEDIFRTQLRALLRASAFGNLKVMFPMIATISEFRQAKKFLLEEKSKLEGEEVKLGEVEVGIMIEIPAAAILAEQFAKEVDFFSVGTNDLIQYTMAADRMNEKVSYLYQPLNPAIIRLLQNVIASAHKEGKWVGMCGEMAGDERAVPLLLGLGLDEFSMSAGNILKIRELISRLDKKDCETLVQKVIKDCSSEEDVINLLAEK</sequence>
<dbReference type="AlphaFoldDB" id="A0A2S0KMR6"/>
<evidence type="ECO:0000256" key="9">
    <source>
        <dbReference type="ARBA" id="ARBA00022490"/>
    </source>
</evidence>
<feature type="binding site" evidence="19">
    <location>
        <position position="466"/>
    </location>
    <ligand>
        <name>phosphoenolpyruvate</name>
        <dbReference type="ChEBI" id="CHEBI:58702"/>
    </ligand>
</feature>
<comment type="catalytic activity">
    <reaction evidence="1 17">
        <text>L-histidyl-[protein] + phosphoenolpyruvate = N(pros)-phospho-L-histidyl-[protein] + pyruvate</text>
        <dbReference type="Rhea" id="RHEA:23880"/>
        <dbReference type="Rhea" id="RHEA-COMP:9745"/>
        <dbReference type="Rhea" id="RHEA-COMP:9746"/>
        <dbReference type="ChEBI" id="CHEBI:15361"/>
        <dbReference type="ChEBI" id="CHEBI:29979"/>
        <dbReference type="ChEBI" id="CHEBI:58702"/>
        <dbReference type="ChEBI" id="CHEBI:64837"/>
        <dbReference type="EC" id="2.7.3.9"/>
    </reaction>
</comment>
<dbReference type="InterPro" id="IPR008279">
    <property type="entry name" value="PEP-util_enz_mobile_dom"/>
</dbReference>
<dbReference type="PRINTS" id="PR01736">
    <property type="entry name" value="PHPHTRNFRASE"/>
</dbReference>
<keyword evidence="11 17" id="KW-0808">Transferase</keyword>
<evidence type="ECO:0000256" key="14">
    <source>
        <dbReference type="ARBA" id="ARBA00022777"/>
    </source>
</evidence>
<evidence type="ECO:0000313" key="24">
    <source>
        <dbReference type="EMBL" id="AVM42307.1"/>
    </source>
</evidence>
<dbReference type="GO" id="GO:0009401">
    <property type="term" value="P:phosphoenolpyruvate-dependent sugar phosphotransferase system"/>
    <property type="evidence" value="ECO:0007669"/>
    <property type="project" value="UniProtKB-KW"/>
</dbReference>
<keyword evidence="12 17" id="KW-0598">Phosphotransferase system</keyword>
<evidence type="ECO:0000256" key="19">
    <source>
        <dbReference type="PIRSR" id="PIRSR000732-2"/>
    </source>
</evidence>
<keyword evidence="9 17" id="KW-0963">Cytoplasm</keyword>
<keyword evidence="13 17" id="KW-0479">Metal-binding</keyword>
<keyword evidence="24" id="KW-0670">Pyruvate</keyword>
<evidence type="ECO:0000256" key="2">
    <source>
        <dbReference type="ARBA" id="ARBA00001946"/>
    </source>
</evidence>
<dbReference type="SUPFAM" id="SSF52009">
    <property type="entry name" value="Phosphohistidine domain"/>
    <property type="match status" value="1"/>
</dbReference>
<evidence type="ECO:0000256" key="10">
    <source>
        <dbReference type="ARBA" id="ARBA00022597"/>
    </source>
</evidence>
<dbReference type="InterPro" id="IPR050499">
    <property type="entry name" value="PEP-utilizing_PTS_enzyme"/>
</dbReference>
<feature type="binding site" evidence="20">
    <location>
        <position position="456"/>
    </location>
    <ligand>
        <name>Mg(2+)</name>
        <dbReference type="ChEBI" id="CHEBI:18420"/>
    </ligand>
</feature>
<evidence type="ECO:0000256" key="3">
    <source>
        <dbReference type="ARBA" id="ARBA00002728"/>
    </source>
</evidence>
<dbReference type="OrthoDB" id="9765468at2"/>
<dbReference type="PANTHER" id="PTHR46244">
    <property type="entry name" value="PHOSPHOENOLPYRUVATE-PROTEIN PHOSPHOTRANSFERASE"/>
    <property type="match status" value="1"/>
</dbReference>
<dbReference type="Gene3D" id="3.20.20.60">
    <property type="entry name" value="Phosphoenolpyruvate-binding domains"/>
    <property type="match status" value="1"/>
</dbReference>
<comment type="function">
    <text evidence="3 17">General (non sugar-specific) component of the phosphoenolpyruvate-dependent sugar phosphotransferase system (sugar PTS). This major carbohydrate active-transport system catalyzes the phosphorylation of incoming sugar substrates concomitantly with their translocation across the cell membrane. Enzyme I transfers the phosphoryl group from phosphoenolpyruvate (PEP) to the phosphoryl carrier protein (HPr).</text>
</comment>
<feature type="binding site" evidence="19">
    <location>
        <position position="298"/>
    </location>
    <ligand>
        <name>phosphoenolpyruvate</name>
        <dbReference type="ChEBI" id="CHEBI:58702"/>
    </ligand>
</feature>
<evidence type="ECO:0000256" key="17">
    <source>
        <dbReference type="PIRNR" id="PIRNR000732"/>
    </source>
</evidence>
<evidence type="ECO:0000256" key="16">
    <source>
        <dbReference type="ARBA" id="ARBA00033235"/>
    </source>
</evidence>
<dbReference type="InterPro" id="IPR023151">
    <property type="entry name" value="PEP_util_CS"/>
</dbReference>
<comment type="cofactor">
    <cofactor evidence="2 17 20">
        <name>Mg(2+)</name>
        <dbReference type="ChEBI" id="CHEBI:18420"/>
    </cofactor>
</comment>
<dbReference type="SUPFAM" id="SSF47831">
    <property type="entry name" value="Enzyme I of the PEP:sugar phosphotransferase system HPr-binding (sub)domain"/>
    <property type="match status" value="1"/>
</dbReference>
<feature type="active site" description="Proton donor" evidence="18">
    <location>
        <position position="503"/>
    </location>
</feature>
<dbReference type="InterPro" id="IPR024692">
    <property type="entry name" value="PTS_EI"/>
</dbReference>
<evidence type="ECO:0000256" key="7">
    <source>
        <dbReference type="ARBA" id="ARBA00016544"/>
    </source>
</evidence>
<evidence type="ECO:0000313" key="25">
    <source>
        <dbReference type="Proteomes" id="UP000237947"/>
    </source>
</evidence>
<evidence type="ECO:0000256" key="4">
    <source>
        <dbReference type="ARBA" id="ARBA00004496"/>
    </source>
</evidence>
<dbReference type="InterPro" id="IPR036618">
    <property type="entry name" value="PtsI_HPr-bd_sf"/>
</dbReference>
<dbReference type="GO" id="GO:0046872">
    <property type="term" value="F:metal ion binding"/>
    <property type="evidence" value="ECO:0007669"/>
    <property type="project" value="UniProtKB-KW"/>
</dbReference>
<dbReference type="PROSITE" id="PS00370">
    <property type="entry name" value="PEP_ENZYMES_PHOS_SITE"/>
    <property type="match status" value="1"/>
</dbReference>
<evidence type="ECO:0000256" key="12">
    <source>
        <dbReference type="ARBA" id="ARBA00022683"/>
    </source>
</evidence>
<dbReference type="Gene3D" id="3.50.30.10">
    <property type="entry name" value="Phosphohistidine domain"/>
    <property type="match status" value="1"/>
</dbReference>
<protein>
    <recommendedName>
        <fullName evidence="7 17">Phosphoenolpyruvate-protein phosphotransferase</fullName>
        <ecNumber evidence="6 17">2.7.3.9</ecNumber>
    </recommendedName>
    <alternativeName>
        <fullName evidence="16 17">Phosphotransferase system, enzyme I</fullName>
    </alternativeName>
</protein>
<proteinExistence type="inferred from homology"/>
<comment type="subcellular location">
    <subcellularLocation>
        <location evidence="4 17">Cytoplasm</location>
    </subcellularLocation>
</comment>
<keyword evidence="15 17" id="KW-0460">Magnesium</keyword>
<dbReference type="InterPro" id="IPR000121">
    <property type="entry name" value="PEP_util_C"/>
</dbReference>
<dbReference type="NCBIfam" id="TIGR01417">
    <property type="entry name" value="PTS_I_fam"/>
    <property type="match status" value="1"/>
</dbReference>
<feature type="domain" description="PEP-utilising enzyme mobile" evidence="21">
    <location>
        <begin position="155"/>
        <end position="227"/>
    </location>
</feature>
<reference evidence="25" key="1">
    <citation type="submission" date="2018-02" db="EMBL/GenBank/DDBJ databases">
        <authorList>
            <person name="Holder M.E."/>
            <person name="Ajami N.J."/>
            <person name="Petrosino J.F."/>
        </authorList>
    </citation>
    <scope>NUCLEOTIDE SEQUENCE [LARGE SCALE GENOMIC DNA]</scope>
    <source>
        <strain evidence="25">CCUG 47711</strain>
    </source>
</reference>
<feature type="domain" description="Phosphotransferase system enzyme I N-terminal" evidence="23">
    <location>
        <begin position="6"/>
        <end position="128"/>
    </location>
</feature>
<dbReference type="InterPro" id="IPR015813">
    <property type="entry name" value="Pyrv/PenolPyrv_kinase-like_dom"/>
</dbReference>
<dbReference type="InterPro" id="IPR006318">
    <property type="entry name" value="PTS_EI-like"/>
</dbReference>
<dbReference type="Pfam" id="PF00391">
    <property type="entry name" value="PEP-utilizers"/>
    <property type="match status" value="1"/>
</dbReference>
<dbReference type="GO" id="GO:0005737">
    <property type="term" value="C:cytoplasm"/>
    <property type="evidence" value="ECO:0007669"/>
    <property type="project" value="UniProtKB-SubCell"/>
</dbReference>
<keyword evidence="14 17" id="KW-0418">Kinase</keyword>
<evidence type="ECO:0000256" key="13">
    <source>
        <dbReference type="ARBA" id="ARBA00022723"/>
    </source>
</evidence>
<dbReference type="Pfam" id="PF05524">
    <property type="entry name" value="PEP-utilisers_N"/>
    <property type="match status" value="1"/>
</dbReference>
<dbReference type="GO" id="GO:0016301">
    <property type="term" value="F:kinase activity"/>
    <property type="evidence" value="ECO:0007669"/>
    <property type="project" value="UniProtKB-KW"/>
</dbReference>
<dbReference type="InterPro" id="IPR036637">
    <property type="entry name" value="Phosphohistidine_dom_sf"/>
</dbReference>
<keyword evidence="8 17" id="KW-0813">Transport</keyword>
<feature type="binding site" evidence="19">
    <location>
        <begin position="455"/>
        <end position="456"/>
    </location>
    <ligand>
        <name>phosphoenolpyruvate</name>
        <dbReference type="ChEBI" id="CHEBI:58702"/>
    </ligand>
</feature>
<keyword evidence="10 17" id="KW-0762">Sugar transport</keyword>
<feature type="binding site" evidence="20">
    <location>
        <position position="432"/>
    </location>
    <ligand>
        <name>Mg(2+)</name>
        <dbReference type="ChEBI" id="CHEBI:18420"/>
    </ligand>
</feature>
<dbReference type="InterPro" id="IPR018274">
    <property type="entry name" value="PEP_util_AS"/>
</dbReference>
<dbReference type="FunFam" id="3.20.20.60:FF:000007">
    <property type="entry name" value="Phosphoenolpyruvate-protein phosphotransferase"/>
    <property type="match status" value="1"/>
</dbReference>
<dbReference type="SUPFAM" id="SSF51621">
    <property type="entry name" value="Phosphoenolpyruvate/pyruvate domain"/>
    <property type="match status" value="1"/>
</dbReference>
<evidence type="ECO:0000256" key="5">
    <source>
        <dbReference type="ARBA" id="ARBA00007837"/>
    </source>
</evidence>
<dbReference type="EMBL" id="CP027226">
    <property type="protein sequence ID" value="AVM42307.1"/>
    <property type="molecule type" value="Genomic_DNA"/>
</dbReference>
<evidence type="ECO:0000259" key="23">
    <source>
        <dbReference type="Pfam" id="PF05524"/>
    </source>
</evidence>
<feature type="domain" description="PEP-utilising enzyme C-terminal" evidence="22">
    <location>
        <begin position="254"/>
        <end position="541"/>
    </location>
</feature>
<dbReference type="GO" id="GO:0008965">
    <property type="term" value="F:phosphoenolpyruvate-protein phosphotransferase activity"/>
    <property type="evidence" value="ECO:0007669"/>
    <property type="project" value="UniProtKB-EC"/>
</dbReference>
<dbReference type="InterPro" id="IPR040442">
    <property type="entry name" value="Pyrv_kinase-like_dom_sf"/>
</dbReference>
<dbReference type="Pfam" id="PF02896">
    <property type="entry name" value="PEP-utilizers_C"/>
    <property type="match status" value="1"/>
</dbReference>
<accession>A0A2S0KMR6</accession>
<name>A0A2S0KMR6_9FIRM</name>
<dbReference type="PROSITE" id="PS00742">
    <property type="entry name" value="PEP_ENZYMES_2"/>
    <property type="match status" value="1"/>
</dbReference>
<dbReference type="RefSeq" id="WP_106012290.1">
    <property type="nucleotide sequence ID" value="NZ_CP027226.1"/>
</dbReference>
<dbReference type="InterPro" id="IPR008731">
    <property type="entry name" value="PTS_EIN"/>
</dbReference>
<evidence type="ECO:0000256" key="1">
    <source>
        <dbReference type="ARBA" id="ARBA00000683"/>
    </source>
</evidence>
<dbReference type="Gene3D" id="1.10.274.10">
    <property type="entry name" value="PtsI, HPr-binding domain"/>
    <property type="match status" value="1"/>
</dbReference>
<dbReference type="KEGG" id="fsa:C5Q98_03260"/>
<evidence type="ECO:0000256" key="18">
    <source>
        <dbReference type="PIRSR" id="PIRSR000732-1"/>
    </source>
</evidence>
<dbReference type="EC" id="2.7.3.9" evidence="6 17"/>
<keyword evidence="25" id="KW-1185">Reference proteome</keyword>
<dbReference type="PIRSF" id="PIRSF000732">
    <property type="entry name" value="PTS_enzyme_I"/>
    <property type="match status" value="1"/>
</dbReference>
<comment type="similarity">
    <text evidence="5 17">Belongs to the PEP-utilizing enzyme family.</text>
</comment>
<evidence type="ECO:0000256" key="15">
    <source>
        <dbReference type="ARBA" id="ARBA00022842"/>
    </source>
</evidence>
<dbReference type="Proteomes" id="UP000237947">
    <property type="component" value="Chromosome"/>
</dbReference>
<evidence type="ECO:0000259" key="22">
    <source>
        <dbReference type="Pfam" id="PF02896"/>
    </source>
</evidence>
<evidence type="ECO:0000256" key="6">
    <source>
        <dbReference type="ARBA" id="ARBA00012232"/>
    </source>
</evidence>
<evidence type="ECO:0000256" key="20">
    <source>
        <dbReference type="PIRSR" id="PIRSR000732-3"/>
    </source>
</evidence>